<dbReference type="Proteomes" id="UP000032735">
    <property type="component" value="Chromosome"/>
</dbReference>
<dbReference type="HOGENOM" id="CLU_3260024_0_0_6"/>
<gene>
    <name evidence="1" type="ORF">XPG1_0113</name>
</gene>
<proteinExistence type="predicted"/>
<accession>A0A068QXY0</accession>
<keyword evidence="2" id="KW-1185">Reference proteome</keyword>
<name>A0A068QXY0_9GAMM</name>
<dbReference type="EMBL" id="FO704551">
    <property type="protein sequence ID" value="CDG19768.1"/>
    <property type="molecule type" value="Genomic_DNA"/>
</dbReference>
<dbReference type="KEGG" id="xpo:XPG1_0113"/>
<protein>
    <submittedName>
        <fullName evidence="1">Uncharacterized protein</fullName>
    </submittedName>
</protein>
<reference evidence="1 2" key="1">
    <citation type="submission" date="2013-07" db="EMBL/GenBank/DDBJ databases">
        <authorList>
            <person name="Genoscope - CEA"/>
        </authorList>
    </citation>
    <scope>NUCLEOTIDE SEQUENCE [LARGE SCALE GENOMIC DNA]</scope>
    <source>
        <strain evidence="1 2">G6</strain>
    </source>
</reference>
<sequence>MSIDIKKNKGIDFNRAFIMELVEQPKRISPSYSHATDVRVGE</sequence>
<evidence type="ECO:0000313" key="1">
    <source>
        <dbReference type="EMBL" id="CDG19768.1"/>
    </source>
</evidence>
<dbReference type="AlphaFoldDB" id="A0A068QXY0"/>
<organism evidence="1 2">
    <name type="scientific">Xenorhabdus poinarii G6</name>
    <dbReference type="NCBI Taxonomy" id="1354304"/>
    <lineage>
        <taxon>Bacteria</taxon>
        <taxon>Pseudomonadati</taxon>
        <taxon>Pseudomonadota</taxon>
        <taxon>Gammaproteobacteria</taxon>
        <taxon>Enterobacterales</taxon>
        <taxon>Morganellaceae</taxon>
        <taxon>Xenorhabdus</taxon>
    </lineage>
</organism>
<evidence type="ECO:0000313" key="2">
    <source>
        <dbReference type="Proteomes" id="UP000032735"/>
    </source>
</evidence>